<dbReference type="InterPro" id="IPR036397">
    <property type="entry name" value="RNaseH_sf"/>
</dbReference>
<dbReference type="SUPFAM" id="SSF53098">
    <property type="entry name" value="Ribonuclease H-like"/>
    <property type="match status" value="1"/>
</dbReference>
<sequence length="696" mass="80004">MFAELEYGTQFRIGNTEYEVLRKRDEDLEVYNITTDCKELLSLKEILGACNAKQHDKRLFFSKRDTEEQSNSLEFTTGDYSEAERTLMEQRYKIIEPFISGKLKPAEVADYVKNYPENDKPKGALSPASFYRWVNAWYKRRNKLDLIPKRTGPKSGNRVPVDVMKEVSVIITKYDKKAEVITIRDEFNVLETTIKNINLTREDNQKLKPISESTFRRLYRQHHDSYERDKEILGTNMADLKHNGVGDATRASRPLEVMELDWTPVDCLIIDFDSDETFRPIIMYGIDQATSEPMGFNIVFKQEPDAGDWKQLILHCILPKTDIKEKYPKVQGEWSAYGVPQSILLDNAKVNDSLEVAEVCNALNIGLRYAEVKSGHHKGLVEHALGNLNHKAFQGLMGSLFSNTDEKGEYDAQAKAVVNIEGLYQIVHIAIVDLVANNFNRGINKQGVPEHLWKEGLRQLKVHPKLPYNREYLELIFSSNSVFRTVVPKGIELMGHFFYSEELNELRKRLEREGKSRVVQVRYGQDMRVIYVRDEQNRRYIEAFIKNAGLERKKLNREFPIHAELLAYLTNKDGKHYNEFDRSNLGRARLAIEEIQEDCKQEYKGVKRKRRREAAVSENIPSASKGVPSELIPGIADSITIHHVTDIVDKKGIKGVKSVKDDIVNDESLNPGELHVAEIDLDVFAADWGYSRKELG</sequence>
<dbReference type="Gene3D" id="3.30.420.10">
    <property type="entry name" value="Ribonuclease H-like superfamily/Ribonuclease H"/>
    <property type="match status" value="1"/>
</dbReference>
<dbReference type="EMBL" id="JBHMDO010000030">
    <property type="protein sequence ID" value="MFB9327826.1"/>
    <property type="molecule type" value="Genomic_DNA"/>
</dbReference>
<comment type="caution">
    <text evidence="1">The sequence shown here is derived from an EMBL/GenBank/DDBJ whole genome shotgun (WGS) entry which is preliminary data.</text>
</comment>
<protein>
    <recommendedName>
        <fullName evidence="3">Transposase</fullName>
    </recommendedName>
</protein>
<evidence type="ECO:0008006" key="3">
    <source>
        <dbReference type="Google" id="ProtNLM"/>
    </source>
</evidence>
<evidence type="ECO:0000313" key="1">
    <source>
        <dbReference type="EMBL" id="MFB9327826.1"/>
    </source>
</evidence>
<organism evidence="1 2">
    <name type="scientific">Paenibacillus aurantiacus</name>
    <dbReference type="NCBI Taxonomy" id="1936118"/>
    <lineage>
        <taxon>Bacteria</taxon>
        <taxon>Bacillati</taxon>
        <taxon>Bacillota</taxon>
        <taxon>Bacilli</taxon>
        <taxon>Bacillales</taxon>
        <taxon>Paenibacillaceae</taxon>
        <taxon>Paenibacillus</taxon>
    </lineage>
</organism>
<proteinExistence type="predicted"/>
<dbReference type="RefSeq" id="WP_377496537.1">
    <property type="nucleotide sequence ID" value="NZ_JBHMDO010000030.1"/>
</dbReference>
<reference evidence="1 2" key="1">
    <citation type="submission" date="2024-09" db="EMBL/GenBank/DDBJ databases">
        <authorList>
            <person name="Sun Q."/>
            <person name="Mori K."/>
        </authorList>
    </citation>
    <scope>NUCLEOTIDE SEQUENCE [LARGE SCALE GENOMIC DNA]</scope>
    <source>
        <strain evidence="1 2">TISTR 2452</strain>
    </source>
</reference>
<dbReference type="InterPro" id="IPR012337">
    <property type="entry name" value="RNaseH-like_sf"/>
</dbReference>
<dbReference type="Proteomes" id="UP001589747">
    <property type="component" value="Unassembled WGS sequence"/>
</dbReference>
<name>A0ABV5KRG3_9BACL</name>
<evidence type="ECO:0000313" key="2">
    <source>
        <dbReference type="Proteomes" id="UP001589747"/>
    </source>
</evidence>
<keyword evidence="2" id="KW-1185">Reference proteome</keyword>
<accession>A0ABV5KRG3</accession>
<gene>
    <name evidence="1" type="ORF">ACFFSY_18010</name>
</gene>